<sequence length="139" mass="15886">MTTRLNPFYRRGGNQGRNSGLREKIAWQLSKRPMSGQELADILNVPLQQLRSALSHIERQTAVMELSISDWQIIDGIRDRVYTLVRVGQRARPKASLAKKIIISARSASTENPDARREGRQRAKELARRIADGTYRDFI</sequence>
<evidence type="ECO:0000313" key="2">
    <source>
        <dbReference type="Proteomes" id="UP001187868"/>
    </source>
</evidence>
<dbReference type="Proteomes" id="UP001187868">
    <property type="component" value="Unassembled WGS sequence"/>
</dbReference>
<dbReference type="EMBL" id="JAWLLM010000016">
    <property type="protein sequence ID" value="MDV7043393.1"/>
    <property type="molecule type" value="Genomic_DNA"/>
</dbReference>
<organism evidence="1 2">
    <name type="scientific">Dickeya solani</name>
    <dbReference type="NCBI Taxonomy" id="1089444"/>
    <lineage>
        <taxon>Bacteria</taxon>
        <taxon>Pseudomonadati</taxon>
        <taxon>Pseudomonadota</taxon>
        <taxon>Gammaproteobacteria</taxon>
        <taxon>Enterobacterales</taxon>
        <taxon>Pectobacteriaceae</taxon>
        <taxon>Dickeya</taxon>
    </lineage>
</organism>
<keyword evidence="2" id="KW-1185">Reference proteome</keyword>
<dbReference type="RefSeq" id="WP_155518179.1">
    <property type="nucleotide sequence ID" value="NZ_JAWLLJ010000003.1"/>
</dbReference>
<evidence type="ECO:0000313" key="1">
    <source>
        <dbReference type="EMBL" id="MDV7043393.1"/>
    </source>
</evidence>
<gene>
    <name evidence="1" type="ORF">RUJ08_14790</name>
</gene>
<reference evidence="1 2" key="1">
    <citation type="submission" date="2023-10" db="EMBL/GenBank/DDBJ databases">
        <title>Clonality and diversity in the soft rot Dickeya solani phytopathogen.</title>
        <authorList>
            <person name="Pedron J."/>
            <person name="Van Gijisegem F."/>
            <person name="Portier P."/>
            <person name="Taghouti G."/>
        </authorList>
    </citation>
    <scope>NUCLEOTIDE SEQUENCE [LARGE SCALE GENOMIC DNA]</scope>
    <source>
        <strain evidence="1 2">FVG2-MFV017-A9</strain>
    </source>
</reference>
<comment type="caution">
    <text evidence="1">The sequence shown here is derived from an EMBL/GenBank/DDBJ whole genome shotgun (WGS) entry which is preliminary data.</text>
</comment>
<accession>A0ABU4EIU2</accession>
<protein>
    <submittedName>
        <fullName evidence="1">Uncharacterized protein</fullName>
    </submittedName>
</protein>
<name>A0ABU4EIU2_9GAMM</name>
<proteinExistence type="predicted"/>